<dbReference type="FunFam" id="3.50.30.30:FF:000005">
    <property type="entry name" value="subtilisin-like protease SBT1.5"/>
    <property type="match status" value="1"/>
</dbReference>
<dbReference type="InterPro" id="IPR000209">
    <property type="entry name" value="Peptidase_S8/S53_dom"/>
</dbReference>
<keyword evidence="8" id="KW-0325">Glycoprotein</keyword>
<dbReference type="Pfam" id="PF00082">
    <property type="entry name" value="Peptidase_S8"/>
    <property type="match status" value="1"/>
</dbReference>
<dbReference type="GO" id="GO:0006508">
    <property type="term" value="P:proteolysis"/>
    <property type="evidence" value="ECO:0007669"/>
    <property type="project" value="UniProtKB-KW"/>
</dbReference>
<dbReference type="InterPro" id="IPR015500">
    <property type="entry name" value="Peptidase_S8_subtilisin-rel"/>
</dbReference>
<dbReference type="GO" id="GO:0005576">
    <property type="term" value="C:extracellular region"/>
    <property type="evidence" value="ECO:0007669"/>
    <property type="project" value="UniProtKB-SubCell"/>
</dbReference>
<dbReference type="FunFam" id="3.40.50.200:FF:000006">
    <property type="entry name" value="Subtilisin-like protease SBT1.5"/>
    <property type="match status" value="1"/>
</dbReference>
<dbReference type="Gene3D" id="2.60.40.2310">
    <property type="match status" value="1"/>
</dbReference>
<evidence type="ECO:0000256" key="8">
    <source>
        <dbReference type="ARBA" id="ARBA00023180"/>
    </source>
</evidence>
<feature type="domain" description="PA" evidence="14">
    <location>
        <begin position="377"/>
        <end position="460"/>
    </location>
</feature>
<accession>A0ABD1G201</accession>
<dbReference type="PANTHER" id="PTHR10795">
    <property type="entry name" value="PROPROTEIN CONVERTASE SUBTILISIN/KEXIN"/>
    <property type="match status" value="1"/>
</dbReference>
<dbReference type="InterPro" id="IPR034197">
    <property type="entry name" value="Peptidases_S8_3"/>
</dbReference>
<dbReference type="InterPro" id="IPR010259">
    <property type="entry name" value="S8pro/Inhibitor_I9"/>
</dbReference>
<dbReference type="PRINTS" id="PR00723">
    <property type="entry name" value="SUBTILISIN"/>
</dbReference>
<protein>
    <submittedName>
        <fullName evidence="17">Subtilisin-like protease SBT1.4</fullName>
    </submittedName>
</protein>
<feature type="chain" id="PRO_5044740841" evidence="12">
    <location>
        <begin position="28"/>
        <end position="784"/>
    </location>
</feature>
<dbReference type="GO" id="GO:0004252">
    <property type="term" value="F:serine-type endopeptidase activity"/>
    <property type="evidence" value="ECO:0007669"/>
    <property type="project" value="UniProtKB-UniRule"/>
</dbReference>
<feature type="region of interest" description="Disordered" evidence="11">
    <location>
        <begin position="200"/>
        <end position="223"/>
    </location>
</feature>
<evidence type="ECO:0000259" key="15">
    <source>
        <dbReference type="Pfam" id="PF05922"/>
    </source>
</evidence>
<proteinExistence type="inferred from homology"/>
<keyword evidence="4 10" id="KW-0645">Protease</keyword>
<dbReference type="Proteomes" id="UP001567538">
    <property type="component" value="Unassembled WGS sequence"/>
</dbReference>
<keyword evidence="6 10" id="KW-0378">Hydrolase</keyword>
<feature type="active site" description="Charge relay system" evidence="9 10">
    <location>
        <position position="146"/>
    </location>
</feature>
<feature type="domain" description="Inhibitor I9" evidence="15">
    <location>
        <begin position="36"/>
        <end position="114"/>
    </location>
</feature>
<evidence type="ECO:0000256" key="6">
    <source>
        <dbReference type="ARBA" id="ARBA00022801"/>
    </source>
</evidence>
<dbReference type="InterPro" id="IPR045051">
    <property type="entry name" value="SBT"/>
</dbReference>
<gene>
    <name evidence="17" type="ORF">AAHA92_26878</name>
</gene>
<dbReference type="Gene3D" id="3.50.30.30">
    <property type="match status" value="1"/>
</dbReference>
<feature type="active site" description="Charge relay system" evidence="9 10">
    <location>
        <position position="217"/>
    </location>
</feature>
<keyword evidence="7 10" id="KW-0720">Serine protease</keyword>
<dbReference type="FunFam" id="3.30.70.80:FF:000003">
    <property type="entry name" value="Subtilisin-like protease SBT1.9"/>
    <property type="match status" value="1"/>
</dbReference>
<dbReference type="CDD" id="cd02120">
    <property type="entry name" value="PA_subtilisin_like"/>
    <property type="match status" value="1"/>
</dbReference>
<evidence type="ECO:0000256" key="12">
    <source>
        <dbReference type="SAM" id="SignalP"/>
    </source>
</evidence>
<evidence type="ECO:0000256" key="3">
    <source>
        <dbReference type="ARBA" id="ARBA00022525"/>
    </source>
</evidence>
<comment type="subcellular location">
    <subcellularLocation>
        <location evidence="1">Secreted</location>
    </subcellularLocation>
</comment>
<evidence type="ECO:0000259" key="16">
    <source>
        <dbReference type="Pfam" id="PF17766"/>
    </source>
</evidence>
<evidence type="ECO:0000256" key="5">
    <source>
        <dbReference type="ARBA" id="ARBA00022729"/>
    </source>
</evidence>
<dbReference type="EMBL" id="JBEAFC010000010">
    <property type="protein sequence ID" value="KAL1538096.1"/>
    <property type="molecule type" value="Genomic_DNA"/>
</dbReference>
<dbReference type="InterPro" id="IPR023828">
    <property type="entry name" value="Peptidase_S8_Ser-AS"/>
</dbReference>
<dbReference type="InterPro" id="IPR036852">
    <property type="entry name" value="Peptidase_S8/S53_dom_sf"/>
</dbReference>
<evidence type="ECO:0000259" key="13">
    <source>
        <dbReference type="Pfam" id="PF00082"/>
    </source>
</evidence>
<dbReference type="Pfam" id="PF17766">
    <property type="entry name" value="fn3_6"/>
    <property type="match status" value="1"/>
</dbReference>
<dbReference type="Pfam" id="PF05922">
    <property type="entry name" value="Inhibitor_I9"/>
    <property type="match status" value="1"/>
</dbReference>
<evidence type="ECO:0000256" key="7">
    <source>
        <dbReference type="ARBA" id="ARBA00022825"/>
    </source>
</evidence>
<evidence type="ECO:0000313" key="18">
    <source>
        <dbReference type="Proteomes" id="UP001567538"/>
    </source>
</evidence>
<dbReference type="Gene3D" id="3.40.50.200">
    <property type="entry name" value="Peptidase S8/S53 domain"/>
    <property type="match status" value="1"/>
</dbReference>
<dbReference type="CDD" id="cd04852">
    <property type="entry name" value="Peptidases_S8_3"/>
    <property type="match status" value="1"/>
</dbReference>
<feature type="signal peptide" evidence="12">
    <location>
        <begin position="1"/>
        <end position="27"/>
    </location>
</feature>
<dbReference type="SUPFAM" id="SSF52743">
    <property type="entry name" value="Subtilisin-like"/>
    <property type="match status" value="1"/>
</dbReference>
<evidence type="ECO:0000256" key="1">
    <source>
        <dbReference type="ARBA" id="ARBA00004613"/>
    </source>
</evidence>
<evidence type="ECO:0000256" key="4">
    <source>
        <dbReference type="ARBA" id="ARBA00022670"/>
    </source>
</evidence>
<dbReference type="InterPro" id="IPR003137">
    <property type="entry name" value="PA_domain"/>
</dbReference>
<dbReference type="PROSITE" id="PS51892">
    <property type="entry name" value="SUBTILASE"/>
    <property type="match status" value="1"/>
</dbReference>
<evidence type="ECO:0000256" key="10">
    <source>
        <dbReference type="PROSITE-ProRule" id="PRU01240"/>
    </source>
</evidence>
<dbReference type="InterPro" id="IPR037045">
    <property type="entry name" value="S8pro/Inhibitor_I9_sf"/>
</dbReference>
<evidence type="ECO:0000256" key="9">
    <source>
        <dbReference type="PIRSR" id="PIRSR615500-1"/>
    </source>
</evidence>
<feature type="domain" description="Subtilisin-like protease fibronectin type-III" evidence="16">
    <location>
        <begin position="663"/>
        <end position="772"/>
    </location>
</feature>
<dbReference type="PROSITE" id="PS00138">
    <property type="entry name" value="SUBTILASE_SER"/>
    <property type="match status" value="1"/>
</dbReference>
<feature type="active site" description="Charge relay system" evidence="9 10">
    <location>
        <position position="546"/>
    </location>
</feature>
<dbReference type="InterPro" id="IPR041469">
    <property type="entry name" value="Subtilisin-like_FN3"/>
</dbReference>
<name>A0ABD1G201_SALDI</name>
<evidence type="ECO:0000256" key="2">
    <source>
        <dbReference type="ARBA" id="ARBA00011073"/>
    </source>
</evidence>
<keyword evidence="18" id="KW-1185">Reference proteome</keyword>
<evidence type="ECO:0000256" key="11">
    <source>
        <dbReference type="SAM" id="MobiDB-lite"/>
    </source>
</evidence>
<dbReference type="Gene3D" id="3.30.70.80">
    <property type="entry name" value="Peptidase S8 propeptide/proteinase inhibitor I9"/>
    <property type="match status" value="1"/>
</dbReference>
<comment type="caution">
    <text evidence="17">The sequence shown here is derived from an EMBL/GenBank/DDBJ whole genome shotgun (WGS) entry which is preliminary data.</text>
</comment>
<reference evidence="17 18" key="1">
    <citation type="submission" date="2024-06" db="EMBL/GenBank/DDBJ databases">
        <title>A chromosome level genome sequence of Diviner's sage (Salvia divinorum).</title>
        <authorList>
            <person name="Ford S.A."/>
            <person name="Ro D.-K."/>
            <person name="Ness R.W."/>
            <person name="Phillips M.A."/>
        </authorList>
    </citation>
    <scope>NUCLEOTIDE SEQUENCE [LARGE SCALE GENOMIC DNA]</scope>
    <source>
        <strain evidence="17">SAF-2024a</strain>
        <tissue evidence="17">Leaf</tissue>
    </source>
</reference>
<dbReference type="Pfam" id="PF02225">
    <property type="entry name" value="PA"/>
    <property type="match status" value="1"/>
</dbReference>
<sequence length="784" mass="82490">MKPPPNTPLLFLYLITLLLLLLLPSSAVSSDSGQETFIVHVSHSHKPLTFSTHRHWYSSILRSLPLHHRPARILYTYDRAVRGFSARLSADQAAALLGVPGVVSVVPDAIRQVHTTRTPTFLGLADSFGLWPDSYYGEGVIIGVLDTGIWPERESFSDEGLGPVPARWKGKCGDFPDFPATLCNKKIIGARAYYLGHESANDGSTGESKSPRDTEGHGTHTASTAAGAVVRNASLLGFAKGEARGMAIKARIAMYKICWALGCYDSDILAAFEQAIEDGVDVISLSVGATGYAPQYDHDSIAIGAYAATEKGIVVSCSAGNSGPGPYTSVNIAPWILTVGASTLDREFPADVVLGDGRVYGGVSLYSGDSLGEDLLPLVYSKDCGSQYCYTGKLDPSKVAGKIVLCDRGGNARVEKGEAVHVAGGAGMIMANLDENGEELLADAHFIPATMVGASAGDKIRAYVTSDPNPTATIVFKGTVISNSPSAPQIAAFSSRGPSFRTAEILKPDVIGPGVNILAGWTGAIGPTDIEIDTRRVEFNIISGTSMSCPHVSGLAALLRKAYPAWTPAAIKSAMMTTAYNVDNTGKNLSDLATGAESNAYIHGSGHVDPNRSLDPGLVYDLETSDYLGFLCTIGYDSKRISVFSRDASSLDCDALGFKNPGNLNYPSFSVVFSGGEGVITYKRTVTNVGKAADAVYEVGVAPPPGVEVSVSPSKLVFSEKGEKLSYEVTFKSGAVAVDAAGFAVVDGARSSFGWLEWSDGGGHRVRSQIAVLWKESGGAAAAM</sequence>
<evidence type="ECO:0000259" key="14">
    <source>
        <dbReference type="Pfam" id="PF02225"/>
    </source>
</evidence>
<keyword evidence="3" id="KW-0964">Secreted</keyword>
<evidence type="ECO:0000313" key="17">
    <source>
        <dbReference type="EMBL" id="KAL1538096.1"/>
    </source>
</evidence>
<feature type="domain" description="Peptidase S8/S53" evidence="13">
    <location>
        <begin position="137"/>
        <end position="587"/>
    </location>
</feature>
<dbReference type="GO" id="GO:0048731">
    <property type="term" value="P:system development"/>
    <property type="evidence" value="ECO:0007669"/>
    <property type="project" value="UniProtKB-ARBA"/>
</dbReference>
<keyword evidence="5 12" id="KW-0732">Signal</keyword>
<feature type="compositionally biased region" description="Basic and acidic residues" evidence="11">
    <location>
        <begin position="209"/>
        <end position="218"/>
    </location>
</feature>
<dbReference type="AlphaFoldDB" id="A0ABD1G201"/>
<comment type="similarity">
    <text evidence="2 10">Belongs to the peptidase S8 family.</text>
</comment>
<organism evidence="17 18">
    <name type="scientific">Salvia divinorum</name>
    <name type="common">Maria pastora</name>
    <name type="synonym">Diviner's sage</name>
    <dbReference type="NCBI Taxonomy" id="28513"/>
    <lineage>
        <taxon>Eukaryota</taxon>
        <taxon>Viridiplantae</taxon>
        <taxon>Streptophyta</taxon>
        <taxon>Embryophyta</taxon>
        <taxon>Tracheophyta</taxon>
        <taxon>Spermatophyta</taxon>
        <taxon>Magnoliopsida</taxon>
        <taxon>eudicotyledons</taxon>
        <taxon>Gunneridae</taxon>
        <taxon>Pentapetalae</taxon>
        <taxon>asterids</taxon>
        <taxon>lamiids</taxon>
        <taxon>Lamiales</taxon>
        <taxon>Lamiaceae</taxon>
        <taxon>Nepetoideae</taxon>
        <taxon>Mentheae</taxon>
        <taxon>Salviinae</taxon>
        <taxon>Salvia</taxon>
        <taxon>Salvia subgen. Calosphace</taxon>
    </lineage>
</organism>